<dbReference type="InterPro" id="IPR041802">
    <property type="entry name" value="MPP_YfcE"/>
</dbReference>
<evidence type="ECO:0000256" key="2">
    <source>
        <dbReference type="ARBA" id="ARBA00022723"/>
    </source>
</evidence>
<evidence type="ECO:0000313" key="7">
    <source>
        <dbReference type="Proteomes" id="UP000001107"/>
    </source>
</evidence>
<dbReference type="HOGENOM" id="CLU_063749_4_0_2"/>
<evidence type="ECO:0000256" key="1">
    <source>
        <dbReference type="ARBA" id="ARBA00008950"/>
    </source>
</evidence>
<reference evidence="6" key="1">
    <citation type="submission" date="2007-06" db="EMBL/GenBank/DDBJ databases">
        <title>Complete sequence of Methanococcus vannielii SB.</title>
        <authorList>
            <consortium name="US DOE Joint Genome Institute"/>
            <person name="Copeland A."/>
            <person name="Lucas S."/>
            <person name="Lapidus A."/>
            <person name="Barry K."/>
            <person name="Glavina del Rio T."/>
            <person name="Dalin E."/>
            <person name="Tice H."/>
            <person name="Pitluck S."/>
            <person name="Chain P."/>
            <person name="Malfatti S."/>
            <person name="Shin M."/>
            <person name="Vergez L."/>
            <person name="Schmutz J."/>
            <person name="Larimer F."/>
            <person name="Land M."/>
            <person name="Hauser L."/>
            <person name="Kyrpides N."/>
            <person name="Anderson I."/>
            <person name="Sieprawska-Lupa M."/>
            <person name="Whitman W.B."/>
            <person name="Richardson P."/>
        </authorList>
    </citation>
    <scope>NUCLEOTIDE SEQUENCE [LARGE SCALE GENOMIC DNA]</scope>
    <source>
        <strain evidence="6">SB</strain>
    </source>
</reference>
<dbReference type="STRING" id="406327.Mevan_1380"/>
<dbReference type="InterPro" id="IPR020935">
    <property type="entry name" value="PdiEstase_YfcE_CS"/>
</dbReference>
<dbReference type="NCBIfam" id="TIGR00040">
    <property type="entry name" value="yfcE"/>
    <property type="match status" value="1"/>
</dbReference>
<accession>A6US05</accession>
<evidence type="ECO:0000313" key="6">
    <source>
        <dbReference type="EMBL" id="ABR55277.1"/>
    </source>
</evidence>
<evidence type="ECO:0000256" key="3">
    <source>
        <dbReference type="ARBA" id="ARBA00022801"/>
    </source>
</evidence>
<dbReference type="PANTHER" id="PTHR43165">
    <property type="entry name" value="METALLOPHOSPHOESTERASE"/>
    <property type="match status" value="1"/>
</dbReference>
<keyword evidence="2 4" id="KW-0479">Metal-binding</keyword>
<evidence type="ECO:0000256" key="4">
    <source>
        <dbReference type="RuleBase" id="RU362039"/>
    </source>
</evidence>
<dbReference type="InterPro" id="IPR000979">
    <property type="entry name" value="Phosphodiesterase_MJ0936/Vps29"/>
</dbReference>
<dbReference type="OrthoDB" id="9959at2157"/>
<feature type="domain" description="Calcineurin-like phosphoesterase" evidence="5">
    <location>
        <begin position="1"/>
        <end position="156"/>
    </location>
</feature>
<keyword evidence="7" id="KW-1185">Reference proteome</keyword>
<organism evidence="6 7">
    <name type="scientific">Methanococcus vannielii (strain ATCC 35089 / DSM 1224 / JCM 13029 / OCM 148 / SB)</name>
    <dbReference type="NCBI Taxonomy" id="406327"/>
    <lineage>
        <taxon>Archaea</taxon>
        <taxon>Methanobacteriati</taxon>
        <taxon>Methanobacteriota</taxon>
        <taxon>Methanomada group</taxon>
        <taxon>Methanococci</taxon>
        <taxon>Methanococcales</taxon>
        <taxon>Methanococcaceae</taxon>
        <taxon>Methanococcus</taxon>
    </lineage>
</organism>
<dbReference type="SUPFAM" id="SSF56300">
    <property type="entry name" value="Metallo-dependent phosphatases"/>
    <property type="match status" value="1"/>
</dbReference>
<gene>
    <name evidence="6" type="ordered locus">Mevan_1380</name>
</gene>
<dbReference type="AlphaFoldDB" id="A6US05"/>
<name>A6US05_METVS</name>
<dbReference type="EC" id="3.1.4.-" evidence="4"/>
<dbReference type="EMBL" id="CP000742">
    <property type="protein sequence ID" value="ABR55277.1"/>
    <property type="molecule type" value="Genomic_DNA"/>
</dbReference>
<dbReference type="GO" id="GO:0046872">
    <property type="term" value="F:metal ion binding"/>
    <property type="evidence" value="ECO:0007669"/>
    <property type="project" value="UniProtKB-KW"/>
</dbReference>
<dbReference type="Proteomes" id="UP000001107">
    <property type="component" value="Chromosome"/>
</dbReference>
<dbReference type="GO" id="GO:0016787">
    <property type="term" value="F:hydrolase activity"/>
    <property type="evidence" value="ECO:0007669"/>
    <property type="project" value="UniProtKB-UniRule"/>
</dbReference>
<proteinExistence type="inferred from homology"/>
<protein>
    <recommendedName>
        <fullName evidence="4">Phosphoesterase</fullName>
        <ecNumber evidence="4">3.1.4.-</ecNumber>
    </recommendedName>
</protein>
<dbReference type="RefSeq" id="WP_012066191.1">
    <property type="nucleotide sequence ID" value="NC_009634.1"/>
</dbReference>
<dbReference type="PROSITE" id="PS01269">
    <property type="entry name" value="UPF0025"/>
    <property type="match status" value="1"/>
</dbReference>
<comment type="cofactor">
    <cofactor evidence="4">
        <name>a divalent metal cation</name>
        <dbReference type="ChEBI" id="CHEBI:60240"/>
    </cofactor>
</comment>
<keyword evidence="3" id="KW-0378">Hydrolase</keyword>
<dbReference type="InterPro" id="IPR029052">
    <property type="entry name" value="Metallo-depent_PP-like"/>
</dbReference>
<sequence length="171" mass="19382">MKLGIISDTHDHLKNIKKAIGVFNNEKVDLVIHCGDFVSLFVIKEFKKLNSKIISVYGNNDGEKVLLKEWLKEIDQDNELENYLSFEIDSLRFFVLHGTHGPILESVIKSKEYDVVIHGHTHESFFDEVNGILVINPGECCGYLTGKSSIGILNTVSKEYQEIDLDEVSEI</sequence>
<dbReference type="CDD" id="cd00841">
    <property type="entry name" value="MPP_YfcE"/>
    <property type="match status" value="1"/>
</dbReference>
<dbReference type="Gene3D" id="3.60.21.10">
    <property type="match status" value="1"/>
</dbReference>
<dbReference type="Pfam" id="PF12850">
    <property type="entry name" value="Metallophos_2"/>
    <property type="match status" value="1"/>
</dbReference>
<dbReference type="PANTHER" id="PTHR43165:SF1">
    <property type="entry name" value="PHOSPHODIESTERASE MJ0936"/>
    <property type="match status" value="1"/>
</dbReference>
<dbReference type="InterPro" id="IPR053193">
    <property type="entry name" value="MetalloPDE_YfcE-like"/>
</dbReference>
<comment type="similarity">
    <text evidence="1 4">Belongs to the metallophosphoesterase superfamily. YfcE family.</text>
</comment>
<dbReference type="KEGG" id="mvn:Mevan_1380"/>
<evidence type="ECO:0000259" key="5">
    <source>
        <dbReference type="Pfam" id="PF12850"/>
    </source>
</evidence>
<dbReference type="InterPro" id="IPR024654">
    <property type="entry name" value="Calcineurin-like_PHP_lpxH"/>
</dbReference>
<dbReference type="eggNOG" id="arCOG01141">
    <property type="taxonomic scope" value="Archaea"/>
</dbReference>
<dbReference type="GeneID" id="5324747"/>